<sequence>MTNLTAWYQGRSLRERRLILIMLALLVVTILWAGIIRPVRDGLESTRERHARAEVRLGEVQRQVAQVKAIQRGRPRAPEGPLVDAIRTRADEAGFSLSSLEPEGNNVRIGIATAKPGALLGWIAGLEHDGLLVDASTITGNGDGTVSATLTLKGREA</sequence>
<comment type="subcellular location">
    <subcellularLocation>
        <location evidence="1">Cell inner membrane</location>
        <topology evidence="1">Single-pass membrane protein</topology>
    </subcellularLocation>
</comment>
<organism evidence="11 12">
    <name type="scientific">Sphingomonas jeddahensis</name>
    <dbReference type="NCBI Taxonomy" id="1915074"/>
    <lineage>
        <taxon>Bacteria</taxon>
        <taxon>Pseudomonadati</taxon>
        <taxon>Pseudomonadota</taxon>
        <taxon>Alphaproteobacteria</taxon>
        <taxon>Sphingomonadales</taxon>
        <taxon>Sphingomonadaceae</taxon>
        <taxon>Sphingomonas</taxon>
    </lineage>
</organism>
<evidence type="ECO:0000256" key="8">
    <source>
        <dbReference type="ARBA" id="ARBA00022989"/>
    </source>
</evidence>
<comment type="similarity">
    <text evidence="2">Belongs to the GSP M family.</text>
</comment>
<dbReference type="OrthoDB" id="7432850at2"/>
<dbReference type="GO" id="GO:0015628">
    <property type="term" value="P:protein secretion by the type II secretion system"/>
    <property type="evidence" value="ECO:0007669"/>
    <property type="project" value="InterPro"/>
</dbReference>
<dbReference type="AlphaFoldDB" id="A0A1V2ET15"/>
<keyword evidence="3" id="KW-0813">Transport</keyword>
<dbReference type="STRING" id="1915074.SPHI_25640"/>
<keyword evidence="7" id="KW-0653">Protein transport</keyword>
<evidence type="ECO:0000256" key="4">
    <source>
        <dbReference type="ARBA" id="ARBA00022475"/>
    </source>
</evidence>
<dbReference type="Pfam" id="PF04612">
    <property type="entry name" value="T2SSM"/>
    <property type="match status" value="1"/>
</dbReference>
<proteinExistence type="inferred from homology"/>
<reference evidence="11 12" key="1">
    <citation type="submission" date="2016-11" db="EMBL/GenBank/DDBJ databases">
        <title>Genome sequence of Sphingomonas jeddahensis G39.</title>
        <authorList>
            <person name="Poehlein A."/>
            <person name="Wuebbeler J.H."/>
            <person name="Steinbuechel A."/>
            <person name="Daniel R."/>
        </authorList>
    </citation>
    <scope>NUCLEOTIDE SEQUENCE [LARGE SCALE GENOMIC DNA]</scope>
    <source>
        <strain evidence="11 12">G39</strain>
    </source>
</reference>
<dbReference type="GO" id="GO:0015627">
    <property type="term" value="C:type II protein secretion system complex"/>
    <property type="evidence" value="ECO:0007669"/>
    <property type="project" value="InterPro"/>
</dbReference>
<dbReference type="SUPFAM" id="SSF103054">
    <property type="entry name" value="General secretion pathway protein M, EpsM"/>
    <property type="match status" value="1"/>
</dbReference>
<dbReference type="Proteomes" id="UP000188729">
    <property type="component" value="Unassembled WGS sequence"/>
</dbReference>
<dbReference type="EMBL" id="MPSB01000013">
    <property type="protein sequence ID" value="ONF95299.1"/>
    <property type="molecule type" value="Genomic_DNA"/>
</dbReference>
<feature type="transmembrane region" description="Helical" evidence="10">
    <location>
        <begin position="18"/>
        <end position="36"/>
    </location>
</feature>
<keyword evidence="4" id="KW-1003">Cell membrane</keyword>
<dbReference type="GO" id="GO:0005886">
    <property type="term" value="C:plasma membrane"/>
    <property type="evidence" value="ECO:0007669"/>
    <property type="project" value="UniProtKB-SubCell"/>
</dbReference>
<gene>
    <name evidence="11" type="ORF">SPHI_25640</name>
</gene>
<evidence type="ECO:0000256" key="3">
    <source>
        <dbReference type="ARBA" id="ARBA00022448"/>
    </source>
</evidence>
<comment type="caution">
    <text evidence="11">The sequence shown here is derived from an EMBL/GenBank/DDBJ whole genome shotgun (WGS) entry which is preliminary data.</text>
</comment>
<keyword evidence="9 10" id="KW-0472">Membrane</keyword>
<dbReference type="InterPro" id="IPR007690">
    <property type="entry name" value="T2SS_GspM"/>
</dbReference>
<name>A0A1V2ET15_9SPHN</name>
<keyword evidence="8 10" id="KW-1133">Transmembrane helix</keyword>
<evidence type="ECO:0000256" key="2">
    <source>
        <dbReference type="ARBA" id="ARBA00010637"/>
    </source>
</evidence>
<dbReference type="InterPro" id="IPR023229">
    <property type="entry name" value="T2SS_M_periplasmic_sf"/>
</dbReference>
<keyword evidence="12" id="KW-1185">Reference proteome</keyword>
<evidence type="ECO:0000256" key="7">
    <source>
        <dbReference type="ARBA" id="ARBA00022927"/>
    </source>
</evidence>
<evidence type="ECO:0000313" key="12">
    <source>
        <dbReference type="Proteomes" id="UP000188729"/>
    </source>
</evidence>
<evidence type="ECO:0000256" key="5">
    <source>
        <dbReference type="ARBA" id="ARBA00022519"/>
    </source>
</evidence>
<keyword evidence="5" id="KW-0997">Cell inner membrane</keyword>
<evidence type="ECO:0000313" key="11">
    <source>
        <dbReference type="EMBL" id="ONF95299.1"/>
    </source>
</evidence>
<evidence type="ECO:0000256" key="10">
    <source>
        <dbReference type="SAM" id="Phobius"/>
    </source>
</evidence>
<dbReference type="RefSeq" id="WP_076745332.1">
    <property type="nucleotide sequence ID" value="NZ_MPSB01000013.1"/>
</dbReference>
<dbReference type="Gene3D" id="3.30.1360.100">
    <property type="entry name" value="General secretion pathway protein M, EpsM"/>
    <property type="match status" value="1"/>
</dbReference>
<evidence type="ECO:0000256" key="6">
    <source>
        <dbReference type="ARBA" id="ARBA00022692"/>
    </source>
</evidence>
<evidence type="ECO:0000256" key="9">
    <source>
        <dbReference type="ARBA" id="ARBA00023136"/>
    </source>
</evidence>
<keyword evidence="6 10" id="KW-0812">Transmembrane</keyword>
<accession>A0A1V2ET15</accession>
<protein>
    <submittedName>
        <fullName evidence="11">General secretion pathway, M protein</fullName>
    </submittedName>
</protein>
<evidence type="ECO:0000256" key="1">
    <source>
        <dbReference type="ARBA" id="ARBA00004377"/>
    </source>
</evidence>